<evidence type="ECO:0000259" key="4">
    <source>
        <dbReference type="Pfam" id="PF08241"/>
    </source>
</evidence>
<dbReference type="PANTHER" id="PTHR13069">
    <property type="entry name" value="ALKYLATED DNA REPAIR PROTEIN ALKB HOMOLOG 8"/>
    <property type="match status" value="1"/>
</dbReference>
<dbReference type="Proteomes" id="UP000054516">
    <property type="component" value="Unassembled WGS sequence"/>
</dbReference>
<dbReference type="GO" id="GO:0030488">
    <property type="term" value="P:tRNA methylation"/>
    <property type="evidence" value="ECO:0007669"/>
    <property type="project" value="TreeGrafter"/>
</dbReference>
<dbReference type="OrthoDB" id="271595at2759"/>
<protein>
    <submittedName>
        <fullName evidence="5">Putative tRNA (Uracil-5-)-methyltransferase trm9 protein</fullName>
    </submittedName>
</protein>
<dbReference type="GO" id="GO:0008757">
    <property type="term" value="F:S-adenosylmethionine-dependent methyltransferase activity"/>
    <property type="evidence" value="ECO:0007669"/>
    <property type="project" value="InterPro"/>
</dbReference>
<dbReference type="Gene3D" id="3.40.50.150">
    <property type="entry name" value="Vaccinia Virus protein VP39"/>
    <property type="match status" value="1"/>
</dbReference>
<dbReference type="InterPro" id="IPR020467">
    <property type="entry name" value="K_chnl_volt-dep_Kv1.4"/>
</dbReference>
<dbReference type="STRING" id="77044.A0A1S7UKL9"/>
<dbReference type="GO" id="GO:0005737">
    <property type="term" value="C:cytoplasm"/>
    <property type="evidence" value="ECO:0007669"/>
    <property type="project" value="TreeGrafter"/>
</dbReference>
<reference evidence="5" key="1">
    <citation type="submission" date="2016-03" db="EMBL/GenBank/DDBJ databases">
        <title>Draft genome sequence of Rosellinia necatrix.</title>
        <authorList>
            <person name="Kanematsu S."/>
        </authorList>
    </citation>
    <scope>NUCLEOTIDE SEQUENCE [LARGE SCALE GENOMIC DNA]</scope>
    <source>
        <strain evidence="5">W97</strain>
    </source>
</reference>
<feature type="region of interest" description="Disordered" evidence="3">
    <location>
        <begin position="1"/>
        <end position="48"/>
    </location>
</feature>
<dbReference type="AlphaFoldDB" id="A0A1S7UKL9"/>
<dbReference type="InterPro" id="IPR029063">
    <property type="entry name" value="SAM-dependent_MTases_sf"/>
</dbReference>
<dbReference type="Pfam" id="PF08241">
    <property type="entry name" value="Methyltransf_11"/>
    <property type="match status" value="1"/>
</dbReference>
<dbReference type="PRINTS" id="PR01511">
    <property type="entry name" value="KV14CHANNEL"/>
</dbReference>
<feature type="compositionally biased region" description="Pro residues" evidence="3">
    <location>
        <begin position="30"/>
        <end position="45"/>
    </location>
</feature>
<dbReference type="GO" id="GO:0106335">
    <property type="term" value="F:tRNA (5-carboxymethyluridine(34)-5-O)-methyltransferase activity"/>
    <property type="evidence" value="ECO:0007669"/>
    <property type="project" value="TreeGrafter"/>
</dbReference>
<feature type="domain" description="Methyltransferase type 11" evidence="4">
    <location>
        <begin position="161"/>
        <end position="230"/>
    </location>
</feature>
<dbReference type="PANTHER" id="PTHR13069:SF21">
    <property type="entry name" value="ALKYLATED DNA REPAIR PROTEIN ALKB HOMOLOG 8"/>
    <property type="match status" value="1"/>
</dbReference>
<gene>
    <name evidence="5" type="ORF">SAMD00023353_0502530</name>
</gene>
<dbReference type="GO" id="GO:0000049">
    <property type="term" value="F:tRNA binding"/>
    <property type="evidence" value="ECO:0007669"/>
    <property type="project" value="TreeGrafter"/>
</dbReference>
<sequence length="385" mass="40090">MSPPPPPPLPSSSCPTDSHDAEPADAKMPAAPPPPSPPASPPPLLPTSTAAAVKPNAVREAAARCPEAYEDEHVHSVYESIAGHFSSTRHKPWPFVASFLRERVAPGSIGLDVGCGNGKYLGVRQEAAAAAAAAAAVAAAEGGGGGGGDGGGGGGGVGDVHIVGSDRSPSLVGIARRRGFDVAVADGLALPFRRRAADFALCIAVVHHLSTRARRVDALRGLLECVREDGGQVLVYVWALEQRASRRGWDATSEQDQLVPWVTKAGQRTQTQTQTQTQTKSQSQSGSGSGSGSQAQGGSRKDKGKGKDKGEGEGEGDARYERFYHLYREGELEEDMRAAGGRVLESGYERDNCFPGPSCFIALVVSPIPGGLAEMYDARGFNAVM</sequence>
<evidence type="ECO:0000256" key="1">
    <source>
        <dbReference type="ARBA" id="ARBA00022603"/>
    </source>
</evidence>
<feature type="compositionally biased region" description="Low complexity" evidence="3">
    <location>
        <begin position="266"/>
        <end position="298"/>
    </location>
</feature>
<evidence type="ECO:0000256" key="2">
    <source>
        <dbReference type="ARBA" id="ARBA00022679"/>
    </source>
</evidence>
<dbReference type="OMA" id="VWAERQE"/>
<dbReference type="GO" id="GO:0002098">
    <property type="term" value="P:tRNA wobble uridine modification"/>
    <property type="evidence" value="ECO:0007669"/>
    <property type="project" value="TreeGrafter"/>
</dbReference>
<keyword evidence="6" id="KW-1185">Reference proteome</keyword>
<accession>A0A1S7UKL9</accession>
<organism evidence="5">
    <name type="scientific">Rosellinia necatrix</name>
    <name type="common">White root-rot fungus</name>
    <dbReference type="NCBI Taxonomy" id="77044"/>
    <lineage>
        <taxon>Eukaryota</taxon>
        <taxon>Fungi</taxon>
        <taxon>Dikarya</taxon>
        <taxon>Ascomycota</taxon>
        <taxon>Pezizomycotina</taxon>
        <taxon>Sordariomycetes</taxon>
        <taxon>Xylariomycetidae</taxon>
        <taxon>Xylariales</taxon>
        <taxon>Xylariaceae</taxon>
        <taxon>Rosellinia</taxon>
    </lineage>
</organism>
<evidence type="ECO:0000313" key="5">
    <source>
        <dbReference type="EMBL" id="GAP83839.2"/>
    </source>
</evidence>
<feature type="region of interest" description="Disordered" evidence="3">
    <location>
        <begin position="266"/>
        <end position="315"/>
    </location>
</feature>
<name>A0A1S7UKL9_ROSNE</name>
<feature type="compositionally biased region" description="Basic and acidic residues" evidence="3">
    <location>
        <begin position="299"/>
        <end position="315"/>
    </location>
</feature>
<evidence type="ECO:0000313" key="6">
    <source>
        <dbReference type="Proteomes" id="UP000054516"/>
    </source>
</evidence>
<keyword evidence="1 5" id="KW-0489">Methyltransferase</keyword>
<proteinExistence type="predicted"/>
<keyword evidence="2 5" id="KW-0808">Transferase</keyword>
<dbReference type="EMBL" id="DF977450">
    <property type="protein sequence ID" value="GAP83839.2"/>
    <property type="molecule type" value="Genomic_DNA"/>
</dbReference>
<dbReference type="SUPFAM" id="SSF53335">
    <property type="entry name" value="S-adenosyl-L-methionine-dependent methyltransferases"/>
    <property type="match status" value="1"/>
</dbReference>
<dbReference type="InterPro" id="IPR051422">
    <property type="entry name" value="AlkB_tRNA_MeTrf/Diox"/>
</dbReference>
<feature type="compositionally biased region" description="Pro residues" evidence="3">
    <location>
        <begin position="1"/>
        <end position="10"/>
    </location>
</feature>
<dbReference type="GO" id="GO:0005634">
    <property type="term" value="C:nucleus"/>
    <property type="evidence" value="ECO:0007669"/>
    <property type="project" value="TreeGrafter"/>
</dbReference>
<dbReference type="InterPro" id="IPR013216">
    <property type="entry name" value="Methyltransf_11"/>
</dbReference>
<evidence type="ECO:0000256" key="3">
    <source>
        <dbReference type="SAM" id="MobiDB-lite"/>
    </source>
</evidence>